<dbReference type="SMART" id="SM00487">
    <property type="entry name" value="DEXDc"/>
    <property type="match status" value="1"/>
</dbReference>
<dbReference type="InterPro" id="IPR014014">
    <property type="entry name" value="RNA_helicase_DEAD_Q_motif"/>
</dbReference>
<dbReference type="InterPro" id="IPR014001">
    <property type="entry name" value="Helicase_ATP-bd"/>
</dbReference>
<evidence type="ECO:0000256" key="2">
    <source>
        <dbReference type="ARBA" id="ARBA00022741"/>
    </source>
</evidence>
<comment type="caution">
    <text evidence="9">The sequence shown here is derived from an EMBL/GenBank/DDBJ whole genome shotgun (WGS) entry which is preliminary data.</text>
</comment>
<evidence type="ECO:0000256" key="1">
    <source>
        <dbReference type="ARBA" id="ARBA00012552"/>
    </source>
</evidence>
<name>A0ABN8SAX2_9CNID</name>
<dbReference type="PROSITE" id="PS51195">
    <property type="entry name" value="Q_MOTIF"/>
    <property type="match status" value="1"/>
</dbReference>
<sequence>MATSEEVEDQAVTFESLGVVDVLCEACQKLGWKSPTKIQREAIPVALQGKDIIGLAETGSGKTGAFALPVLQTLLENPQRLYALVLTPTRELAFQISEQFEALGSTIGVKCSVIVGGIDMMSQALMLAKKPHIIIASPGRLIDHLENTKGFNLRTLKYLIMDEADRILNLDFEKEASEY</sequence>
<evidence type="ECO:0000256" key="3">
    <source>
        <dbReference type="ARBA" id="ARBA00022801"/>
    </source>
</evidence>
<evidence type="ECO:0000313" key="9">
    <source>
        <dbReference type="EMBL" id="CAH3188125.1"/>
    </source>
</evidence>
<protein>
    <recommendedName>
        <fullName evidence="1">RNA helicase</fullName>
        <ecNumber evidence="1">3.6.4.13</ecNumber>
    </recommendedName>
</protein>
<dbReference type="InterPro" id="IPR011545">
    <property type="entry name" value="DEAD/DEAH_box_helicase_dom"/>
</dbReference>
<feature type="short sequence motif" description="Q motif" evidence="6">
    <location>
        <begin position="12"/>
        <end position="40"/>
    </location>
</feature>
<dbReference type="Proteomes" id="UP001159427">
    <property type="component" value="Unassembled WGS sequence"/>
</dbReference>
<dbReference type="Gene3D" id="3.40.50.300">
    <property type="entry name" value="P-loop containing nucleotide triphosphate hydrolases"/>
    <property type="match status" value="1"/>
</dbReference>
<dbReference type="Pfam" id="PF00270">
    <property type="entry name" value="DEAD"/>
    <property type="match status" value="1"/>
</dbReference>
<dbReference type="InterPro" id="IPR027417">
    <property type="entry name" value="P-loop_NTPase"/>
</dbReference>
<dbReference type="PROSITE" id="PS51192">
    <property type="entry name" value="HELICASE_ATP_BIND_1"/>
    <property type="match status" value="1"/>
</dbReference>
<dbReference type="EC" id="3.6.4.13" evidence="1"/>
<keyword evidence="10" id="KW-1185">Reference proteome</keyword>
<organism evidence="9 10">
    <name type="scientific">Porites evermanni</name>
    <dbReference type="NCBI Taxonomy" id="104178"/>
    <lineage>
        <taxon>Eukaryota</taxon>
        <taxon>Metazoa</taxon>
        <taxon>Cnidaria</taxon>
        <taxon>Anthozoa</taxon>
        <taxon>Hexacorallia</taxon>
        <taxon>Scleractinia</taxon>
        <taxon>Fungiina</taxon>
        <taxon>Poritidae</taxon>
        <taxon>Porites</taxon>
    </lineage>
</organism>
<reference evidence="9 10" key="1">
    <citation type="submission" date="2022-05" db="EMBL/GenBank/DDBJ databases">
        <authorList>
            <consortium name="Genoscope - CEA"/>
            <person name="William W."/>
        </authorList>
    </citation>
    <scope>NUCLEOTIDE SEQUENCE [LARGE SCALE GENOMIC DNA]</scope>
</reference>
<evidence type="ECO:0000256" key="6">
    <source>
        <dbReference type="PROSITE-ProRule" id="PRU00552"/>
    </source>
</evidence>
<keyword evidence="5" id="KW-0067">ATP-binding</keyword>
<feature type="domain" description="DEAD-box RNA helicase Q" evidence="8">
    <location>
        <begin position="12"/>
        <end position="40"/>
    </location>
</feature>
<keyword evidence="3" id="KW-0378">Hydrolase</keyword>
<proteinExistence type="predicted"/>
<keyword evidence="4" id="KW-0347">Helicase</keyword>
<evidence type="ECO:0000256" key="4">
    <source>
        <dbReference type="ARBA" id="ARBA00022806"/>
    </source>
</evidence>
<evidence type="ECO:0000313" key="10">
    <source>
        <dbReference type="Proteomes" id="UP001159427"/>
    </source>
</evidence>
<evidence type="ECO:0000259" key="7">
    <source>
        <dbReference type="PROSITE" id="PS51192"/>
    </source>
</evidence>
<dbReference type="EMBL" id="CALNXI010002479">
    <property type="protein sequence ID" value="CAH3188125.1"/>
    <property type="molecule type" value="Genomic_DNA"/>
</dbReference>
<dbReference type="PROSITE" id="PS00039">
    <property type="entry name" value="DEAD_ATP_HELICASE"/>
    <property type="match status" value="1"/>
</dbReference>
<dbReference type="PANTHER" id="PTHR47959:SF20">
    <property type="entry name" value="RNA HELICASE"/>
    <property type="match status" value="1"/>
</dbReference>
<dbReference type="PANTHER" id="PTHR47959">
    <property type="entry name" value="ATP-DEPENDENT RNA HELICASE RHLE-RELATED"/>
    <property type="match status" value="1"/>
</dbReference>
<evidence type="ECO:0000259" key="8">
    <source>
        <dbReference type="PROSITE" id="PS51195"/>
    </source>
</evidence>
<gene>
    <name evidence="9" type="ORF">PEVE_00018148</name>
</gene>
<dbReference type="InterPro" id="IPR000629">
    <property type="entry name" value="RNA-helicase_DEAD-box_CS"/>
</dbReference>
<keyword evidence="2" id="KW-0547">Nucleotide-binding</keyword>
<accession>A0ABN8SAX2</accession>
<dbReference type="InterPro" id="IPR050079">
    <property type="entry name" value="DEAD_box_RNA_helicase"/>
</dbReference>
<feature type="domain" description="Helicase ATP-binding" evidence="7">
    <location>
        <begin position="43"/>
        <end position="179"/>
    </location>
</feature>
<dbReference type="SUPFAM" id="SSF52540">
    <property type="entry name" value="P-loop containing nucleoside triphosphate hydrolases"/>
    <property type="match status" value="1"/>
</dbReference>
<evidence type="ECO:0000256" key="5">
    <source>
        <dbReference type="ARBA" id="ARBA00022840"/>
    </source>
</evidence>